<feature type="signal peptide" evidence="2">
    <location>
        <begin position="1"/>
        <end position="21"/>
    </location>
</feature>
<accession>A0A8K1CBM2</accession>
<sequence length="371" mass="40874">MKTTRLVLGGFLCSHVALVAGHGFLTAPKVEFRTPGEDPTAYSATLDPNQAMPAPRGVEYVRGPQENAEAFATVFAGSQYATLRDLVMAHGNLETSQGVSKECGRTRMDAAPQPLPEMVVWQHGDGEGFTLSHEGPCEIWCDDERVFYEANCARTYPGVPAKLPYEREKCIGKKRLQMIWIALHEGWRWQVYANCAQIESDSTTAEGGAPAVDNSSEQVVPLGQNQDIVGRAVAPEPSSDGWTNADNSNDRMGGANDNSDGNSTTSCSKASPQTTPVVSLRRPRPFMRTVTPSPPQSRDDQGTVHPNGRALREDVQDGSQEYRISEIMHRRPSYDELRGYAYAIKHNLSEKLLPPEWRSSKSPRQLASHYE</sequence>
<gene>
    <name evidence="3" type="ORF">Poli38472_004747</name>
</gene>
<evidence type="ECO:0000256" key="1">
    <source>
        <dbReference type="SAM" id="MobiDB-lite"/>
    </source>
</evidence>
<evidence type="ECO:0000313" key="3">
    <source>
        <dbReference type="EMBL" id="TMW59678.1"/>
    </source>
</evidence>
<evidence type="ECO:0000313" key="4">
    <source>
        <dbReference type="Proteomes" id="UP000794436"/>
    </source>
</evidence>
<reference evidence="3" key="1">
    <citation type="submission" date="2019-03" db="EMBL/GenBank/DDBJ databases">
        <title>Long read genome sequence of the mycoparasitic Pythium oligandrum ATCC 38472 isolated from sugarbeet rhizosphere.</title>
        <authorList>
            <person name="Gaulin E."/>
        </authorList>
    </citation>
    <scope>NUCLEOTIDE SEQUENCE</scope>
    <source>
        <strain evidence="3">ATCC 38472_TT</strain>
    </source>
</reference>
<protein>
    <submittedName>
        <fullName evidence="3">Uncharacterized protein</fullName>
    </submittedName>
</protein>
<name>A0A8K1CBM2_PYTOL</name>
<dbReference type="Proteomes" id="UP000794436">
    <property type="component" value="Unassembled WGS sequence"/>
</dbReference>
<feature type="region of interest" description="Disordered" evidence="1">
    <location>
        <begin position="232"/>
        <end position="320"/>
    </location>
</feature>
<evidence type="ECO:0000256" key="2">
    <source>
        <dbReference type="SAM" id="SignalP"/>
    </source>
</evidence>
<proteinExistence type="predicted"/>
<dbReference type="OrthoDB" id="166443at2759"/>
<dbReference type="AlphaFoldDB" id="A0A8K1CBM2"/>
<comment type="caution">
    <text evidence="3">The sequence shown here is derived from an EMBL/GenBank/DDBJ whole genome shotgun (WGS) entry which is preliminary data.</text>
</comment>
<keyword evidence="4" id="KW-1185">Reference proteome</keyword>
<keyword evidence="2" id="KW-0732">Signal</keyword>
<dbReference type="EMBL" id="SPLM01000109">
    <property type="protein sequence ID" value="TMW59678.1"/>
    <property type="molecule type" value="Genomic_DNA"/>
</dbReference>
<feature type="chain" id="PRO_5035429765" evidence="2">
    <location>
        <begin position="22"/>
        <end position="371"/>
    </location>
</feature>
<organism evidence="3 4">
    <name type="scientific">Pythium oligandrum</name>
    <name type="common">Mycoparasitic fungus</name>
    <dbReference type="NCBI Taxonomy" id="41045"/>
    <lineage>
        <taxon>Eukaryota</taxon>
        <taxon>Sar</taxon>
        <taxon>Stramenopiles</taxon>
        <taxon>Oomycota</taxon>
        <taxon>Peronosporomycetes</taxon>
        <taxon>Pythiales</taxon>
        <taxon>Pythiaceae</taxon>
        <taxon>Pythium</taxon>
    </lineage>
</organism>
<feature type="compositionally biased region" description="Polar residues" evidence="1">
    <location>
        <begin position="256"/>
        <end position="277"/>
    </location>
</feature>